<comment type="caution">
    <text evidence="7">The sequence shown here is derived from an EMBL/GenBank/DDBJ whole genome shotgun (WGS) entry which is preliminary data.</text>
</comment>
<dbReference type="VEuPathDB" id="FungiDB:SeMB42_g03294"/>
<dbReference type="PROSITE" id="PS00108">
    <property type="entry name" value="PROTEIN_KINASE_ST"/>
    <property type="match status" value="1"/>
</dbReference>
<keyword evidence="2 3" id="KW-0067">ATP-binding</keyword>
<evidence type="ECO:0000313" key="9">
    <source>
        <dbReference type="Proteomes" id="UP000317494"/>
    </source>
</evidence>
<feature type="compositionally biased region" description="Low complexity" evidence="5">
    <location>
        <begin position="222"/>
        <end position="239"/>
    </location>
</feature>
<keyword evidence="4" id="KW-0808">Transferase</keyword>
<feature type="region of interest" description="Disordered" evidence="5">
    <location>
        <begin position="222"/>
        <end position="252"/>
    </location>
</feature>
<name>A0A507D7G4_9FUNG</name>
<evidence type="ECO:0000256" key="4">
    <source>
        <dbReference type="RuleBase" id="RU000304"/>
    </source>
</evidence>
<dbReference type="PROSITE" id="PS50011">
    <property type="entry name" value="PROTEIN_KINASE_DOM"/>
    <property type="match status" value="1"/>
</dbReference>
<organism evidence="7 9">
    <name type="scientific">Synchytrium endobioticum</name>
    <dbReference type="NCBI Taxonomy" id="286115"/>
    <lineage>
        <taxon>Eukaryota</taxon>
        <taxon>Fungi</taxon>
        <taxon>Fungi incertae sedis</taxon>
        <taxon>Chytridiomycota</taxon>
        <taxon>Chytridiomycota incertae sedis</taxon>
        <taxon>Chytridiomycetes</taxon>
        <taxon>Synchytriales</taxon>
        <taxon>Synchytriaceae</taxon>
        <taxon>Synchytrium</taxon>
    </lineage>
</organism>
<dbReference type="OrthoDB" id="10252171at2759"/>
<dbReference type="GO" id="GO:0004674">
    <property type="term" value="F:protein serine/threonine kinase activity"/>
    <property type="evidence" value="ECO:0007669"/>
    <property type="project" value="UniProtKB-KW"/>
</dbReference>
<dbReference type="SUPFAM" id="SSF56112">
    <property type="entry name" value="Protein kinase-like (PK-like)"/>
    <property type="match status" value="1"/>
</dbReference>
<dbReference type="GO" id="GO:0005634">
    <property type="term" value="C:nucleus"/>
    <property type="evidence" value="ECO:0007669"/>
    <property type="project" value="TreeGrafter"/>
</dbReference>
<feature type="binding site" evidence="3">
    <location>
        <position position="130"/>
    </location>
    <ligand>
        <name>ATP</name>
        <dbReference type="ChEBI" id="CHEBI:30616"/>
    </ligand>
</feature>
<reference evidence="9 10" key="1">
    <citation type="journal article" date="2019" name="Sci. Rep.">
        <title>Comparative genomics of chytrid fungi reveal insights into the obligate biotrophic and pathogenic lifestyle of Synchytrium endobioticum.</title>
        <authorList>
            <person name="van de Vossenberg B.T.L.H."/>
            <person name="Warris S."/>
            <person name="Nguyen H.D.T."/>
            <person name="van Gent-Pelzer M.P.E."/>
            <person name="Joly D.L."/>
            <person name="van de Geest H.C."/>
            <person name="Bonants P.J.M."/>
            <person name="Smith D.S."/>
            <person name="Levesque C.A."/>
            <person name="van der Lee T.A.J."/>
        </authorList>
    </citation>
    <scope>NUCLEOTIDE SEQUENCE [LARGE SCALE GENOMIC DNA]</scope>
    <source>
        <strain evidence="8 10">LEV6574</strain>
        <strain evidence="7 9">MB42</strain>
    </source>
</reference>
<dbReference type="InterPro" id="IPR008271">
    <property type="entry name" value="Ser/Thr_kinase_AS"/>
</dbReference>
<dbReference type="EMBL" id="QEAN01000115">
    <property type="protein sequence ID" value="TPX47492.1"/>
    <property type="molecule type" value="Genomic_DNA"/>
</dbReference>
<feature type="region of interest" description="Disordered" evidence="5">
    <location>
        <begin position="56"/>
        <end position="77"/>
    </location>
</feature>
<dbReference type="AlphaFoldDB" id="A0A507D7G4"/>
<dbReference type="PANTHER" id="PTHR24346:SF72">
    <property type="entry name" value="CAMK PROTEIN KINASE"/>
    <property type="match status" value="1"/>
</dbReference>
<evidence type="ECO:0000313" key="8">
    <source>
        <dbReference type="EMBL" id="TPX49299.1"/>
    </source>
</evidence>
<dbReference type="GO" id="GO:0005524">
    <property type="term" value="F:ATP binding"/>
    <property type="evidence" value="ECO:0007669"/>
    <property type="project" value="UniProtKB-UniRule"/>
</dbReference>
<dbReference type="PROSITE" id="PS00107">
    <property type="entry name" value="PROTEIN_KINASE_ATP"/>
    <property type="match status" value="1"/>
</dbReference>
<dbReference type="Gene3D" id="1.10.510.10">
    <property type="entry name" value="Transferase(Phosphotransferase) domain 1"/>
    <property type="match status" value="1"/>
</dbReference>
<dbReference type="GO" id="GO:0005829">
    <property type="term" value="C:cytosol"/>
    <property type="evidence" value="ECO:0007669"/>
    <property type="project" value="TreeGrafter"/>
</dbReference>
<gene>
    <name evidence="8" type="ORF">SeLEV6574_g01558</name>
    <name evidence="7" type="ORF">SeMB42_g03294</name>
</gene>
<dbReference type="STRING" id="286115.A0A507D7G4"/>
<dbReference type="Pfam" id="PF00069">
    <property type="entry name" value="Pkinase"/>
    <property type="match status" value="2"/>
</dbReference>
<dbReference type="SMART" id="SM00220">
    <property type="entry name" value="S_TKc"/>
    <property type="match status" value="1"/>
</dbReference>
<dbReference type="Proteomes" id="UP000317494">
    <property type="component" value="Unassembled WGS sequence"/>
</dbReference>
<keyword evidence="1 3" id="KW-0547">Nucleotide-binding</keyword>
<dbReference type="InterPro" id="IPR011009">
    <property type="entry name" value="Kinase-like_dom_sf"/>
</dbReference>
<feature type="domain" description="Protein kinase" evidence="6">
    <location>
        <begin position="102"/>
        <end position="431"/>
    </location>
</feature>
<keyword evidence="4" id="KW-0723">Serine/threonine-protein kinase</keyword>
<evidence type="ECO:0000256" key="2">
    <source>
        <dbReference type="ARBA" id="ARBA00022840"/>
    </source>
</evidence>
<keyword evidence="9" id="KW-1185">Reference proteome</keyword>
<dbReference type="EMBL" id="QEAM01000036">
    <property type="protein sequence ID" value="TPX49299.1"/>
    <property type="molecule type" value="Genomic_DNA"/>
</dbReference>
<keyword evidence="4" id="KW-0418">Kinase</keyword>
<dbReference type="InterPro" id="IPR017441">
    <property type="entry name" value="Protein_kinase_ATP_BS"/>
</dbReference>
<dbReference type="Proteomes" id="UP000320475">
    <property type="component" value="Unassembled WGS sequence"/>
</dbReference>
<proteinExistence type="inferred from homology"/>
<accession>A0A507D7G4</accession>
<evidence type="ECO:0000313" key="7">
    <source>
        <dbReference type="EMBL" id="TPX47492.1"/>
    </source>
</evidence>
<evidence type="ECO:0000256" key="3">
    <source>
        <dbReference type="PROSITE-ProRule" id="PRU10141"/>
    </source>
</evidence>
<protein>
    <recommendedName>
        <fullName evidence="6">Protein kinase domain-containing protein</fullName>
    </recommendedName>
</protein>
<evidence type="ECO:0000256" key="1">
    <source>
        <dbReference type="ARBA" id="ARBA00022741"/>
    </source>
</evidence>
<dbReference type="GO" id="GO:0035556">
    <property type="term" value="P:intracellular signal transduction"/>
    <property type="evidence" value="ECO:0007669"/>
    <property type="project" value="TreeGrafter"/>
</dbReference>
<sequence>MISARGHPSYRNPTRSVSQSKPIMSLTATICQIKTVFHSSTMHNIPPELFPSSISATGHEPALSSPRKQQPLPQPEQSSACLETAQDCLLKYPPPAAFTTKYTMTGELGSGGFGFVVTAMDTCFREWAVKFIHKSKIPAESWCVDRILGRVPLEVHILSRMHHPAIISMVDYYENDVFCILVTELHGAAWQTEMHQTAVVEAHMNGIDQLSIRDKSIDTISSLPSPCSPSPTTSPSTRSNQLPNGLPTPPPCTPTEFVIPELVRRSSMDLFECIEQNDHFTEAQAAYVFRQIVEGVHHMHARNVVHRDIKDENIVIDDHYRVKIIDFGSAAVDVGTPYRNFRGTIQYAAPEILRGEKYYGRPCDVWALGVLLYIILYGEVPFACGEAAVNEPPRPPRFQTSTECMHLISWMLQKKASRRPSIDQVFFHPWLQRVSSVQHVIHRI</sequence>
<comment type="similarity">
    <text evidence="4">Belongs to the protein kinase superfamily.</text>
</comment>
<evidence type="ECO:0000256" key="5">
    <source>
        <dbReference type="SAM" id="MobiDB-lite"/>
    </source>
</evidence>
<evidence type="ECO:0000313" key="10">
    <source>
        <dbReference type="Proteomes" id="UP000320475"/>
    </source>
</evidence>
<dbReference type="GO" id="GO:0045719">
    <property type="term" value="P:negative regulation of glycogen biosynthetic process"/>
    <property type="evidence" value="ECO:0007669"/>
    <property type="project" value="TreeGrafter"/>
</dbReference>
<dbReference type="PANTHER" id="PTHR24346">
    <property type="entry name" value="MAP/MICROTUBULE AFFINITY-REGULATING KINASE"/>
    <property type="match status" value="1"/>
</dbReference>
<evidence type="ECO:0000259" key="6">
    <source>
        <dbReference type="PROSITE" id="PS50011"/>
    </source>
</evidence>
<dbReference type="Gene3D" id="3.30.200.20">
    <property type="entry name" value="Phosphorylase Kinase, domain 1"/>
    <property type="match status" value="1"/>
</dbReference>
<dbReference type="InterPro" id="IPR000719">
    <property type="entry name" value="Prot_kinase_dom"/>
</dbReference>